<proteinExistence type="predicted"/>
<evidence type="ECO:0000313" key="1">
    <source>
        <dbReference type="EMBL" id="MBB5046857.1"/>
    </source>
</evidence>
<organism evidence="1 2">
    <name type="scientific">Rhodopseudomonas rhenobacensis</name>
    <dbReference type="NCBI Taxonomy" id="87461"/>
    <lineage>
        <taxon>Bacteria</taxon>
        <taxon>Pseudomonadati</taxon>
        <taxon>Pseudomonadota</taxon>
        <taxon>Alphaproteobacteria</taxon>
        <taxon>Hyphomicrobiales</taxon>
        <taxon>Nitrobacteraceae</taxon>
        <taxon>Rhodopseudomonas</taxon>
    </lineage>
</organism>
<protein>
    <submittedName>
        <fullName evidence="1">Uncharacterized protein</fullName>
    </submittedName>
</protein>
<name>A0A7W7Z392_9BRAD</name>
<comment type="caution">
    <text evidence="1">The sequence shown here is derived from an EMBL/GenBank/DDBJ whole genome shotgun (WGS) entry which is preliminary data.</text>
</comment>
<gene>
    <name evidence="1" type="ORF">HNR60_001606</name>
</gene>
<dbReference type="EMBL" id="JACHIH010000007">
    <property type="protein sequence ID" value="MBB5046857.1"/>
    <property type="molecule type" value="Genomic_DNA"/>
</dbReference>
<dbReference type="Proteomes" id="UP000542353">
    <property type="component" value="Unassembled WGS sequence"/>
</dbReference>
<dbReference type="AlphaFoldDB" id="A0A7W7Z392"/>
<reference evidence="1 2" key="1">
    <citation type="submission" date="2020-08" db="EMBL/GenBank/DDBJ databases">
        <title>Genomic Encyclopedia of Type Strains, Phase IV (KMG-IV): sequencing the most valuable type-strain genomes for metagenomic binning, comparative biology and taxonomic classification.</title>
        <authorList>
            <person name="Goeker M."/>
        </authorList>
    </citation>
    <scope>NUCLEOTIDE SEQUENCE [LARGE SCALE GENOMIC DNA]</scope>
    <source>
        <strain evidence="1 2">DSM 12706</strain>
    </source>
</reference>
<keyword evidence="2" id="KW-1185">Reference proteome</keyword>
<accession>A0A7W7Z392</accession>
<dbReference type="RefSeq" id="WP_184256160.1">
    <property type="nucleotide sequence ID" value="NZ_JACHIH010000007.1"/>
</dbReference>
<evidence type="ECO:0000313" key="2">
    <source>
        <dbReference type="Proteomes" id="UP000542353"/>
    </source>
</evidence>
<sequence>MNDGDEIIDAERNVIRRNGNVIEFGPVADADWRPAADYTRADSYVVALLAADVGQFCVDVARCNADGWYNLDGWSYGQQPNARWKPIPAGYASWHYRDVIYPRRRIEPPPEPVYSTPGGVDVRLTAKPREILLAMLGGAPLIEKRWRWSSWSIDLAGRGERQTMLRAPIESLRSAMFIERAEPLPQRPLTGFREFEWRPTSHGEAWMMANSARPRRK</sequence>